<dbReference type="AlphaFoldDB" id="A0A543KQH7"/>
<evidence type="ECO:0000256" key="1">
    <source>
        <dbReference type="ARBA" id="ARBA00023235"/>
    </source>
</evidence>
<dbReference type="RefSeq" id="WP_141818811.1">
    <property type="nucleotide sequence ID" value="NZ_BAAAIL010000002.1"/>
</dbReference>
<feature type="active site" description="Proton donor/acceptor" evidence="4">
    <location>
        <position position="244"/>
    </location>
</feature>
<dbReference type="SUPFAM" id="SSF51658">
    <property type="entry name" value="Xylose isomerase-like"/>
    <property type="match status" value="1"/>
</dbReference>
<keyword evidence="2" id="KW-0119">Carbohydrate metabolism</keyword>
<protein>
    <submittedName>
        <fullName evidence="6">Hydroxypyruvate isomerase</fullName>
    </submittedName>
</protein>
<organism evidence="6 7">
    <name type="scientific">Ornithinimicrobium humiphilum</name>
    <dbReference type="NCBI Taxonomy" id="125288"/>
    <lineage>
        <taxon>Bacteria</taxon>
        <taxon>Bacillati</taxon>
        <taxon>Actinomycetota</taxon>
        <taxon>Actinomycetes</taxon>
        <taxon>Micrococcales</taxon>
        <taxon>Ornithinimicrobiaceae</taxon>
        <taxon>Ornithinimicrobium</taxon>
    </lineage>
</organism>
<dbReference type="PANTHER" id="PTHR43489">
    <property type="entry name" value="ISOMERASE"/>
    <property type="match status" value="1"/>
</dbReference>
<dbReference type="InterPro" id="IPR036237">
    <property type="entry name" value="Xyl_isomerase-like_sf"/>
</dbReference>
<evidence type="ECO:0000313" key="7">
    <source>
        <dbReference type="Proteomes" id="UP000315133"/>
    </source>
</evidence>
<dbReference type="InterPro" id="IPR013022">
    <property type="entry name" value="Xyl_isomerase-like_TIM-brl"/>
</dbReference>
<keyword evidence="1 3" id="KW-0413">Isomerase</keyword>
<evidence type="ECO:0000256" key="3">
    <source>
        <dbReference type="PIRNR" id="PIRNR006241"/>
    </source>
</evidence>
<evidence type="ECO:0000256" key="4">
    <source>
        <dbReference type="PIRSR" id="PIRSR006241-50"/>
    </source>
</evidence>
<dbReference type="PANTHER" id="PTHR43489:SF6">
    <property type="entry name" value="HYDROXYPYRUVATE ISOMERASE-RELATED"/>
    <property type="match status" value="1"/>
</dbReference>
<keyword evidence="7" id="KW-1185">Reference proteome</keyword>
<accession>A0A543KQH7</accession>
<reference evidence="6 7" key="1">
    <citation type="submission" date="2019-06" db="EMBL/GenBank/DDBJ databases">
        <title>Sequencing the genomes of 1000 actinobacteria strains.</title>
        <authorList>
            <person name="Klenk H.-P."/>
        </authorList>
    </citation>
    <scope>NUCLEOTIDE SEQUENCE [LARGE SCALE GENOMIC DNA]</scope>
    <source>
        <strain evidence="6 7">DSM 12362</strain>
    </source>
</reference>
<dbReference type="Pfam" id="PF01261">
    <property type="entry name" value="AP_endonuc_2"/>
    <property type="match status" value="1"/>
</dbReference>
<dbReference type="Gene3D" id="3.20.20.150">
    <property type="entry name" value="Divalent-metal-dependent TIM barrel enzymes"/>
    <property type="match status" value="1"/>
</dbReference>
<evidence type="ECO:0000259" key="5">
    <source>
        <dbReference type="Pfam" id="PF01261"/>
    </source>
</evidence>
<dbReference type="GO" id="GO:0046487">
    <property type="term" value="P:glyoxylate metabolic process"/>
    <property type="evidence" value="ECO:0007669"/>
    <property type="project" value="TreeGrafter"/>
</dbReference>
<proteinExistence type="inferred from homology"/>
<keyword evidence="6" id="KW-0670">Pyruvate</keyword>
<feature type="domain" description="Xylose isomerase-like TIM barrel" evidence="5">
    <location>
        <begin position="28"/>
        <end position="247"/>
    </location>
</feature>
<dbReference type="GO" id="GO:0008903">
    <property type="term" value="F:hydroxypyruvate isomerase activity"/>
    <property type="evidence" value="ECO:0007669"/>
    <property type="project" value="TreeGrafter"/>
</dbReference>
<dbReference type="EMBL" id="VFPU01000001">
    <property type="protein sequence ID" value="TQM97333.1"/>
    <property type="molecule type" value="Genomic_DNA"/>
</dbReference>
<comment type="caution">
    <text evidence="6">The sequence shown here is derived from an EMBL/GenBank/DDBJ whole genome shotgun (WGS) entry which is preliminary data.</text>
</comment>
<sequence length="263" mass="28184">MTEAPFKFAANVRWLYPGTSLKDAFHAAWTEGFRGVEIPNPYSEPAEEVRRLLVESGLEAVLINTPLGSPGSSTANGAACVPEAVAEFRAGVERGLQYAVALGCPTLHVVGGRRPEAVSRERAFAQYVHNIGWAAEQARSAGVRLVLEMQNQRSVPGFLLDSQATTAAVVETVGEPVGLLFDVFHTQMAEGDVVGTFDAVRSLITHVQLGDAPLRSEPGTGELSWPFVLGHIQRSGYNGWLGCEFQPDGSANGLLTRLVEVAQ</sequence>
<comment type="similarity">
    <text evidence="3">Belongs to the hyi family.</text>
</comment>
<gene>
    <name evidence="6" type="ORF">FB476_2241</name>
</gene>
<name>A0A543KQH7_9MICO</name>
<evidence type="ECO:0000313" key="6">
    <source>
        <dbReference type="EMBL" id="TQM97333.1"/>
    </source>
</evidence>
<dbReference type="PIRSF" id="PIRSF006241">
    <property type="entry name" value="HyI"/>
    <property type="match status" value="1"/>
</dbReference>
<dbReference type="InterPro" id="IPR050417">
    <property type="entry name" value="Sugar_Epim/Isomerase"/>
</dbReference>
<evidence type="ECO:0000256" key="2">
    <source>
        <dbReference type="ARBA" id="ARBA00023277"/>
    </source>
</evidence>
<dbReference type="InterPro" id="IPR026040">
    <property type="entry name" value="HyI-like"/>
</dbReference>
<dbReference type="Proteomes" id="UP000315133">
    <property type="component" value="Unassembled WGS sequence"/>
</dbReference>
<dbReference type="OrthoDB" id="9786584at2"/>
<feature type="active site" description="Proton donor/acceptor" evidence="4">
    <location>
        <position position="148"/>
    </location>
</feature>